<gene>
    <name evidence="2" type="ORF">DU478_15620</name>
</gene>
<dbReference type="SUPFAM" id="SSF89946">
    <property type="entry name" value="Hypothetical protein VC0424"/>
    <property type="match status" value="1"/>
</dbReference>
<reference evidence="2 3" key="1">
    <citation type="submission" date="2018-07" db="EMBL/GenBank/DDBJ databases">
        <title>Thalassococcus profundi sp. nov., a marine bacterium isolated from deep seawater of Okinawa Trough.</title>
        <authorList>
            <person name="Yu M."/>
        </authorList>
    </citation>
    <scope>NUCLEOTIDE SEQUENCE [LARGE SCALE GENOMIC DNA]</scope>
    <source>
        <strain evidence="2 3">WRAS1</strain>
    </source>
</reference>
<feature type="domain" description="Regulator of ribonuclease activity B" evidence="1">
    <location>
        <begin position="18"/>
        <end position="107"/>
    </location>
</feature>
<protein>
    <recommendedName>
        <fullName evidence="1">Regulator of ribonuclease activity B domain-containing protein</fullName>
    </recommendedName>
</protein>
<dbReference type="Proteomes" id="UP000253977">
    <property type="component" value="Unassembled WGS sequence"/>
</dbReference>
<keyword evidence="3" id="KW-1185">Reference proteome</keyword>
<sequence>MTHDFAAQKAETFATFAEITDGADLPDTADIDFFFLPDSEESDWRPLADALSRDGYVCEWADPEEDDGPYLVATLPDQPLSAGSLWAAEEVATRAALDHGFSPDGWGFES</sequence>
<dbReference type="AlphaFoldDB" id="A0A369TJ80"/>
<evidence type="ECO:0000313" key="3">
    <source>
        <dbReference type="Proteomes" id="UP000253977"/>
    </source>
</evidence>
<dbReference type="InterPro" id="IPR036701">
    <property type="entry name" value="RraB-like_sf"/>
</dbReference>
<comment type="caution">
    <text evidence="2">The sequence shown here is derived from an EMBL/GenBank/DDBJ whole genome shotgun (WGS) entry which is preliminary data.</text>
</comment>
<dbReference type="InterPro" id="IPR009671">
    <property type="entry name" value="RraB_dom"/>
</dbReference>
<dbReference type="EMBL" id="QPMK01000013">
    <property type="protein sequence ID" value="RDD65328.1"/>
    <property type="molecule type" value="Genomic_DNA"/>
</dbReference>
<evidence type="ECO:0000259" key="1">
    <source>
        <dbReference type="Pfam" id="PF06877"/>
    </source>
</evidence>
<dbReference type="Pfam" id="PF06877">
    <property type="entry name" value="RraB"/>
    <property type="match status" value="1"/>
</dbReference>
<dbReference type="OrthoDB" id="7630283at2"/>
<name>A0A369TJ80_9RHOB</name>
<evidence type="ECO:0000313" key="2">
    <source>
        <dbReference type="EMBL" id="RDD65328.1"/>
    </source>
</evidence>
<dbReference type="RefSeq" id="WP_114511898.1">
    <property type="nucleotide sequence ID" value="NZ_QPMK01000013.1"/>
</dbReference>
<accession>A0A369TJ80</accession>
<proteinExistence type="predicted"/>
<organism evidence="2 3">
    <name type="scientific">Thalassococcus profundi</name>
    <dbReference type="NCBI Taxonomy" id="2282382"/>
    <lineage>
        <taxon>Bacteria</taxon>
        <taxon>Pseudomonadati</taxon>
        <taxon>Pseudomonadota</taxon>
        <taxon>Alphaproteobacteria</taxon>
        <taxon>Rhodobacterales</taxon>
        <taxon>Roseobacteraceae</taxon>
        <taxon>Thalassococcus</taxon>
    </lineage>
</organism>